<keyword evidence="3" id="KW-1185">Reference proteome</keyword>
<dbReference type="InterPro" id="IPR009631">
    <property type="entry name" value="CGLD27-like"/>
</dbReference>
<gene>
    <name evidence="2" type="ORF">NIES30_05765</name>
</gene>
<sequence>MTQRCPVPAEQQPINEYQDVRESWFYGWGSRDLAAYLKPVAILWFAGWVVAGPMAAASFDPAKHPLSFGLSGALGALVLPVLALLQLYVGWAHVGGRLRETTVPYEESGWYDGQLWVKPEEVSNRDRLIVDYEVQPVLQRIRRTLGVMALLLALGLIVWPLV</sequence>
<keyword evidence="1" id="KW-0472">Membrane</keyword>
<dbReference type="AlphaFoldDB" id="A0A1U7J9W0"/>
<feature type="transmembrane region" description="Helical" evidence="1">
    <location>
        <begin position="144"/>
        <end position="161"/>
    </location>
</feature>
<keyword evidence="1" id="KW-0812">Transmembrane</keyword>
<reference evidence="2 3" key="1">
    <citation type="submission" date="2016-11" db="EMBL/GenBank/DDBJ databases">
        <title>Draft Genome Sequences of Nine Cyanobacterial Strains from Diverse Habitats.</title>
        <authorList>
            <person name="Zhu T."/>
            <person name="Hou S."/>
            <person name="Lu X."/>
            <person name="Hess W.R."/>
        </authorList>
    </citation>
    <scope>NUCLEOTIDE SEQUENCE [LARGE SCALE GENOMIC DNA]</scope>
    <source>
        <strain evidence="2 3">NIES-30</strain>
    </source>
</reference>
<feature type="transmembrane region" description="Helical" evidence="1">
    <location>
        <begin position="65"/>
        <end position="89"/>
    </location>
</feature>
<evidence type="ECO:0000313" key="3">
    <source>
        <dbReference type="Proteomes" id="UP000185557"/>
    </source>
</evidence>
<dbReference type="PANTHER" id="PTHR34214">
    <property type="match status" value="1"/>
</dbReference>
<dbReference type="OrthoDB" id="462081at2"/>
<dbReference type="RefSeq" id="WP_073607438.1">
    <property type="nucleotide sequence ID" value="NZ_MRCG01000002.1"/>
</dbReference>
<keyword evidence="1" id="KW-1133">Transmembrane helix</keyword>
<evidence type="ECO:0000256" key="1">
    <source>
        <dbReference type="SAM" id="Phobius"/>
    </source>
</evidence>
<organism evidence="2 3">
    <name type="scientific">Phormidium tenue NIES-30</name>
    <dbReference type="NCBI Taxonomy" id="549789"/>
    <lineage>
        <taxon>Bacteria</taxon>
        <taxon>Bacillati</taxon>
        <taxon>Cyanobacteriota</taxon>
        <taxon>Cyanophyceae</taxon>
        <taxon>Oscillatoriophycideae</taxon>
        <taxon>Oscillatoriales</taxon>
        <taxon>Oscillatoriaceae</taxon>
        <taxon>Phormidium</taxon>
    </lineage>
</organism>
<dbReference type="Pfam" id="PF06799">
    <property type="entry name" value="CGLD27-like"/>
    <property type="match status" value="1"/>
</dbReference>
<proteinExistence type="predicted"/>
<evidence type="ECO:0008006" key="4">
    <source>
        <dbReference type="Google" id="ProtNLM"/>
    </source>
</evidence>
<dbReference type="EMBL" id="MRCG01000002">
    <property type="protein sequence ID" value="OKH50198.1"/>
    <property type="molecule type" value="Genomic_DNA"/>
</dbReference>
<accession>A0A1U7J9W0</accession>
<dbReference type="PANTHER" id="PTHR34214:SF3">
    <property type="entry name" value="PROTEIN CONSERVED IN THE GREEN LINEAGE AND DIATOMS 27, CHLOROPLASTIC"/>
    <property type="match status" value="1"/>
</dbReference>
<evidence type="ECO:0000313" key="2">
    <source>
        <dbReference type="EMBL" id="OKH50198.1"/>
    </source>
</evidence>
<dbReference type="Proteomes" id="UP000185557">
    <property type="component" value="Unassembled WGS sequence"/>
</dbReference>
<comment type="caution">
    <text evidence="2">The sequence shown here is derived from an EMBL/GenBank/DDBJ whole genome shotgun (WGS) entry which is preliminary data.</text>
</comment>
<name>A0A1U7J9W0_9CYAN</name>
<feature type="transmembrane region" description="Helical" evidence="1">
    <location>
        <begin position="40"/>
        <end position="59"/>
    </location>
</feature>
<dbReference type="STRING" id="549789.NIES30_05765"/>
<protein>
    <recommendedName>
        <fullName evidence="4">DUF1230 domain-containing protein</fullName>
    </recommendedName>
</protein>